<evidence type="ECO:0000313" key="11">
    <source>
        <dbReference type="EMBL" id="PST83743.1"/>
    </source>
</evidence>
<keyword evidence="8 9" id="KW-0413">Isomerase</keyword>
<evidence type="ECO:0000256" key="9">
    <source>
        <dbReference type="HAMAP-Rule" id="MF_00135"/>
    </source>
</evidence>
<dbReference type="InterPro" id="IPR013785">
    <property type="entry name" value="Aldolase_TIM"/>
</dbReference>
<evidence type="ECO:0000256" key="4">
    <source>
        <dbReference type="ARBA" id="ARBA00022272"/>
    </source>
</evidence>
<dbReference type="GO" id="GO:0004640">
    <property type="term" value="F:phosphoribosylanthranilate isomerase activity"/>
    <property type="evidence" value="ECO:0007669"/>
    <property type="project" value="UniProtKB-UniRule"/>
</dbReference>
<keyword evidence="12" id="KW-1185">Reference proteome</keyword>
<comment type="similarity">
    <text evidence="9">Belongs to the TrpF family.</text>
</comment>
<evidence type="ECO:0000256" key="7">
    <source>
        <dbReference type="ARBA" id="ARBA00023141"/>
    </source>
</evidence>
<keyword evidence="7 9" id="KW-0057">Aromatic amino acid biosynthesis</keyword>
<comment type="catalytic activity">
    <reaction evidence="1 9">
        <text>N-(5-phospho-beta-D-ribosyl)anthranilate = 1-(2-carboxyphenylamino)-1-deoxy-D-ribulose 5-phosphate</text>
        <dbReference type="Rhea" id="RHEA:21540"/>
        <dbReference type="ChEBI" id="CHEBI:18277"/>
        <dbReference type="ChEBI" id="CHEBI:58613"/>
        <dbReference type="EC" id="5.3.1.24"/>
    </reaction>
</comment>
<evidence type="ECO:0000256" key="6">
    <source>
        <dbReference type="ARBA" id="ARBA00022822"/>
    </source>
</evidence>
<dbReference type="EMBL" id="PYLS01000005">
    <property type="protein sequence ID" value="PST83743.1"/>
    <property type="molecule type" value="Genomic_DNA"/>
</dbReference>
<dbReference type="Proteomes" id="UP000240912">
    <property type="component" value="Unassembled WGS sequence"/>
</dbReference>
<gene>
    <name evidence="9" type="primary">trpF</name>
    <name evidence="11" type="ORF">C7T94_08115</name>
</gene>
<dbReference type="AlphaFoldDB" id="A0A2T3HMX2"/>
<dbReference type="Gene3D" id="3.20.20.70">
    <property type="entry name" value="Aldolase class I"/>
    <property type="match status" value="1"/>
</dbReference>
<comment type="caution">
    <text evidence="11">The sequence shown here is derived from an EMBL/GenBank/DDBJ whole genome shotgun (WGS) entry which is preliminary data.</text>
</comment>
<comment type="pathway">
    <text evidence="2 9">Amino-acid biosynthesis; L-tryptophan biosynthesis; L-tryptophan from chorismate: step 3/5.</text>
</comment>
<dbReference type="InterPro" id="IPR001240">
    <property type="entry name" value="PRAI_dom"/>
</dbReference>
<dbReference type="CDD" id="cd00405">
    <property type="entry name" value="PRAI"/>
    <property type="match status" value="1"/>
</dbReference>
<evidence type="ECO:0000313" key="12">
    <source>
        <dbReference type="Proteomes" id="UP000240912"/>
    </source>
</evidence>
<dbReference type="SUPFAM" id="SSF51366">
    <property type="entry name" value="Ribulose-phoshate binding barrel"/>
    <property type="match status" value="1"/>
</dbReference>
<organism evidence="11 12">
    <name type="scientific">Pedobacter yulinensis</name>
    <dbReference type="NCBI Taxonomy" id="2126353"/>
    <lineage>
        <taxon>Bacteria</taxon>
        <taxon>Pseudomonadati</taxon>
        <taxon>Bacteroidota</taxon>
        <taxon>Sphingobacteriia</taxon>
        <taxon>Sphingobacteriales</taxon>
        <taxon>Sphingobacteriaceae</taxon>
        <taxon>Pedobacter</taxon>
    </lineage>
</organism>
<dbReference type="OrthoDB" id="9786954at2"/>
<evidence type="ECO:0000259" key="10">
    <source>
        <dbReference type="Pfam" id="PF00697"/>
    </source>
</evidence>
<dbReference type="Pfam" id="PF00697">
    <property type="entry name" value="PRAI"/>
    <property type="match status" value="1"/>
</dbReference>
<dbReference type="PANTHER" id="PTHR42894:SF1">
    <property type="entry name" value="N-(5'-PHOSPHORIBOSYL)ANTHRANILATE ISOMERASE"/>
    <property type="match status" value="1"/>
</dbReference>
<accession>A0A2T3HMX2</accession>
<name>A0A2T3HMX2_9SPHI</name>
<protein>
    <recommendedName>
        <fullName evidence="4 9">N-(5'-phosphoribosyl)anthranilate isomerase</fullName>
        <shortName evidence="9">PRAI</shortName>
        <ecNumber evidence="3 9">5.3.1.24</ecNumber>
    </recommendedName>
</protein>
<evidence type="ECO:0000256" key="2">
    <source>
        <dbReference type="ARBA" id="ARBA00004664"/>
    </source>
</evidence>
<evidence type="ECO:0000256" key="8">
    <source>
        <dbReference type="ARBA" id="ARBA00023235"/>
    </source>
</evidence>
<evidence type="ECO:0000256" key="1">
    <source>
        <dbReference type="ARBA" id="ARBA00001164"/>
    </source>
</evidence>
<dbReference type="InterPro" id="IPR011060">
    <property type="entry name" value="RibuloseP-bd_barrel"/>
</dbReference>
<evidence type="ECO:0000256" key="5">
    <source>
        <dbReference type="ARBA" id="ARBA00022605"/>
    </source>
</evidence>
<keyword evidence="6 9" id="KW-0822">Tryptophan biosynthesis</keyword>
<proteinExistence type="inferred from homology"/>
<dbReference type="PANTHER" id="PTHR42894">
    <property type="entry name" value="N-(5'-PHOSPHORIBOSYL)ANTHRANILATE ISOMERASE"/>
    <property type="match status" value="1"/>
</dbReference>
<dbReference type="GO" id="GO:0000162">
    <property type="term" value="P:L-tryptophan biosynthetic process"/>
    <property type="evidence" value="ECO:0007669"/>
    <property type="project" value="UniProtKB-UniRule"/>
</dbReference>
<dbReference type="InterPro" id="IPR044643">
    <property type="entry name" value="TrpF_fam"/>
</dbReference>
<evidence type="ECO:0000256" key="3">
    <source>
        <dbReference type="ARBA" id="ARBA00012572"/>
    </source>
</evidence>
<feature type="domain" description="N-(5'phosphoribosyl) anthranilate isomerase (PRAI)" evidence="10">
    <location>
        <begin position="6"/>
        <end position="198"/>
    </location>
</feature>
<sequence>MREAGNISELAELAPDYMGFIFYEASPRFAGAMQPQILASLPAAIARTGVFVNTPPARVADAVTHYGLDAVQLHGSESPADCAAIAACFTGRPRPELIKAFGVDPGFDFSQTAAYENVADYFLFDTRSPAHGGSGKTFDWNLLAGYKGSKAFFLSGGIGPEHLANLLRLDDSRLYAVDLNSRFELAPALKDIAELATTINTLRGNAAQP</sequence>
<keyword evidence="5 9" id="KW-0028">Amino-acid biosynthesis</keyword>
<dbReference type="EC" id="5.3.1.24" evidence="3 9"/>
<reference evidence="11 12" key="1">
    <citation type="submission" date="2018-03" db="EMBL/GenBank/DDBJ databases">
        <authorList>
            <person name="Keele B.F."/>
        </authorList>
    </citation>
    <scope>NUCLEOTIDE SEQUENCE [LARGE SCALE GENOMIC DNA]</scope>
    <source>
        <strain evidence="11 12">YL28-9</strain>
    </source>
</reference>
<dbReference type="HAMAP" id="MF_00135">
    <property type="entry name" value="PRAI"/>
    <property type="match status" value="1"/>
</dbReference>
<dbReference type="UniPathway" id="UPA00035">
    <property type="reaction ID" value="UER00042"/>
</dbReference>